<dbReference type="EMBL" id="JAAGMQ010000348">
    <property type="protein sequence ID" value="NEC33946.1"/>
    <property type="molecule type" value="Genomic_DNA"/>
</dbReference>
<name>A0A6G3TBM6_9ACTN</name>
<evidence type="ECO:0000313" key="1">
    <source>
        <dbReference type="EMBL" id="NEC33946.1"/>
    </source>
</evidence>
<dbReference type="AlphaFoldDB" id="A0A6G3TBM6"/>
<protein>
    <submittedName>
        <fullName evidence="1">Uncharacterized protein</fullName>
    </submittedName>
</protein>
<dbReference type="RefSeq" id="WP_164273709.1">
    <property type="nucleotide sequence ID" value="NZ_JAAGMQ010000348.1"/>
</dbReference>
<gene>
    <name evidence="1" type="ORF">G3I66_12290</name>
</gene>
<accession>A0A6G3TBM6</accession>
<sequence>MSDTGKAVVGRRPLVFTDTDGSQRFVPLSAFEIDANGEIKLMAEWQETFGPADSLLLVGLATRAREDGEIAAAPEAPSLPAVVFKAAVQGSEGNNIKVMLACPEPEKTTAPAAPAPRKQKTPQLTVVQSEVYRGLAKAADAAKQIGTDQLLEGSGDPIGTGLVQVKAGTAKGEGLPDRYTKLIKEGEEGKVMRDGKGAYLTLVLRKGLPKTVREKGVQVTISVDPTAKTYDVEAVYTSKPHSFEADAVIPLTGLPEEITDVVGVSAPPRGYAPPGVPQTVTLRGGGPGVAASATAYTS</sequence>
<comment type="caution">
    <text evidence="1">The sequence shown here is derived from an EMBL/GenBank/DDBJ whole genome shotgun (WGS) entry which is preliminary data.</text>
</comment>
<evidence type="ECO:0000313" key="2">
    <source>
        <dbReference type="Proteomes" id="UP000475666"/>
    </source>
</evidence>
<dbReference type="Proteomes" id="UP000475666">
    <property type="component" value="Unassembled WGS sequence"/>
</dbReference>
<proteinExistence type="predicted"/>
<organism evidence="1 2">
    <name type="scientific">Streptomyces rubrogriseus</name>
    <dbReference type="NCBI Taxonomy" id="194673"/>
    <lineage>
        <taxon>Bacteria</taxon>
        <taxon>Bacillati</taxon>
        <taxon>Actinomycetota</taxon>
        <taxon>Actinomycetes</taxon>
        <taxon>Kitasatosporales</taxon>
        <taxon>Streptomycetaceae</taxon>
        <taxon>Streptomyces</taxon>
        <taxon>Streptomyces violaceoruber group</taxon>
    </lineage>
</organism>
<reference evidence="1 2" key="1">
    <citation type="submission" date="2020-01" db="EMBL/GenBank/DDBJ databases">
        <title>Insect and environment-associated Actinomycetes.</title>
        <authorList>
            <person name="Currrie C."/>
            <person name="Chevrette M."/>
            <person name="Carlson C."/>
            <person name="Stubbendieck R."/>
            <person name="Wendt-Pienkowski E."/>
        </authorList>
    </citation>
    <scope>NUCLEOTIDE SEQUENCE [LARGE SCALE GENOMIC DNA]</scope>
    <source>
        <strain evidence="1 2">SID7739</strain>
    </source>
</reference>